<name>W7X4D3_TETTS</name>
<evidence type="ECO:0000256" key="1">
    <source>
        <dbReference type="PROSITE-ProRule" id="PRU00221"/>
    </source>
</evidence>
<gene>
    <name evidence="4" type="ORF">TTHERM_000864919</name>
</gene>
<dbReference type="Gene3D" id="2.130.10.10">
    <property type="entry name" value="YVTN repeat-like/Quinoprotein amine dehydrogenase"/>
    <property type="match status" value="1"/>
</dbReference>
<dbReference type="InterPro" id="IPR001680">
    <property type="entry name" value="WD40_rpt"/>
</dbReference>
<reference evidence="5" key="1">
    <citation type="journal article" date="2006" name="PLoS Biol.">
        <title>Macronuclear genome sequence of the ciliate Tetrahymena thermophila, a model eukaryote.</title>
        <authorList>
            <person name="Eisen J.A."/>
            <person name="Coyne R.S."/>
            <person name="Wu M."/>
            <person name="Wu D."/>
            <person name="Thiagarajan M."/>
            <person name="Wortman J.R."/>
            <person name="Badger J.H."/>
            <person name="Ren Q."/>
            <person name="Amedeo P."/>
            <person name="Jones K.M."/>
            <person name="Tallon L.J."/>
            <person name="Delcher A.L."/>
            <person name="Salzberg S.L."/>
            <person name="Silva J.C."/>
            <person name="Haas B.J."/>
            <person name="Majoros W.H."/>
            <person name="Farzad M."/>
            <person name="Carlton J.M."/>
            <person name="Smith R.K. Jr."/>
            <person name="Garg J."/>
            <person name="Pearlman R.E."/>
            <person name="Karrer K.M."/>
            <person name="Sun L."/>
            <person name="Manning G."/>
            <person name="Elde N.C."/>
            <person name="Turkewitz A.P."/>
            <person name="Asai D.J."/>
            <person name="Wilkes D.E."/>
            <person name="Wang Y."/>
            <person name="Cai H."/>
            <person name="Collins K."/>
            <person name="Stewart B.A."/>
            <person name="Lee S.R."/>
            <person name="Wilamowska K."/>
            <person name="Weinberg Z."/>
            <person name="Ruzzo W.L."/>
            <person name="Wloga D."/>
            <person name="Gaertig J."/>
            <person name="Frankel J."/>
            <person name="Tsao C.-C."/>
            <person name="Gorovsky M.A."/>
            <person name="Keeling P.J."/>
            <person name="Waller R.F."/>
            <person name="Patron N.J."/>
            <person name="Cherry J.M."/>
            <person name="Stover N.A."/>
            <person name="Krieger C.J."/>
            <person name="del Toro C."/>
            <person name="Ryder H.F."/>
            <person name="Williamson S.C."/>
            <person name="Barbeau R.A."/>
            <person name="Hamilton E.P."/>
            <person name="Orias E."/>
        </authorList>
    </citation>
    <scope>NUCLEOTIDE SEQUENCE [LARGE SCALE GENOMIC DNA]</scope>
    <source>
        <strain evidence="5">SB210</strain>
    </source>
</reference>
<evidence type="ECO:0000313" key="5">
    <source>
        <dbReference type="Proteomes" id="UP000009168"/>
    </source>
</evidence>
<dbReference type="InterPro" id="IPR015943">
    <property type="entry name" value="WD40/YVTN_repeat-like_dom_sf"/>
</dbReference>
<dbReference type="PROSITE" id="PS50082">
    <property type="entry name" value="WD_REPEATS_2"/>
    <property type="match status" value="1"/>
</dbReference>
<dbReference type="PROSITE" id="PS50294">
    <property type="entry name" value="WD_REPEATS_REGION"/>
    <property type="match status" value="1"/>
</dbReference>
<feature type="repeat" description="WD" evidence="1">
    <location>
        <begin position="500"/>
        <end position="531"/>
    </location>
</feature>
<feature type="transmembrane region" description="Helical" evidence="2">
    <location>
        <begin position="2493"/>
        <end position="2512"/>
    </location>
</feature>
<dbReference type="InterPro" id="IPR036322">
    <property type="entry name" value="WD40_repeat_dom_sf"/>
</dbReference>
<dbReference type="SUPFAM" id="SSF50998">
    <property type="entry name" value="Quinoprotein alcohol dehydrogenase-like"/>
    <property type="match status" value="1"/>
</dbReference>
<sequence length="2723" mass="314689">MMKRVVFISLLLYLNLLTKAQQVNNCVTGCSDCQFSSNQYICSKCEQGFTLYNNQCLYQNCPSNYQLQRYVTKQQGQDQTVDTCRAICDASYIENSTYNLCQQTQLCPLSFVGSSNNSLGTIESIYQVNDQITMIVYPTYIKLINSMTGQQLQDMSSPNILTTLYFKNYLITFSTTNLVSEWIFETNFFRNIKQIQKGQLTKKSQFIDLGVDQQAITSYDDSQSLVYFSQIYLQEQPLSLDSTTLSFSYVGCALKVINQLVLCFGKNQKLIAKYLSIQSGFLNLQDVKQSDLCQSYAFNSNPIIQNLQINQVSVSQFLIIQQQSTQLIQIIYDKVGAQIDCKLIDLKVFPLQLRLVDQQESQMLFAVNYLTKLTLMDQNIQEILSITFSQSQFTDLAFFKYPNTNFMANYKLITIQASSQNIITYQINLINKSYTQLNAYPVIFTNPLKFESYGDKYIQSDQIKTFINADQLFIVNNNLQSVSADTDQVNYVVMPYQKKIIGHRDKINKMVYSENTQYLLTCSNDGSIIAWYTLSSLNPMQIYKITQNGQKCRDILIYQDTWVVALFSRLILIFQINNAFVSYSYSFQNPVSDVLQFILQFPTNILLYYDSQFTLLNGVDLKQISIGQYLDSQIISIVAVANYNLIIQNGSNSLQMYLFDPSQNYQFNKVLSQNYQSIYGDFSIIQIDNLQSNNFEVMLGCKKGAFVILDSKLTQKFYYQISQGFPTNIQKYQDNDTYILFCYSTEQNQIYLFFHYAIIRSQNKGYLYSRSYSLKFNVGLYPDKDYVGNTNISYMFLMPFSYFTLILKGTYRPLDQSVDYGYFVYLIGNTVTSFASKDNNNIQYYGSQSGLLSFDNSNLNSFSTFSLNSSLKSGTIKSVKTSPFFESIFVIHNDIDVHNIYTQQYNYTIKFSSQYSNNRVTDLIFSEKNNILLAFKSQQLLIKNFQTNGIFSFDQISQINGALIDEVNLKIFAYGSALRVFNFNLTTLNIITPDNIYNYQQCLLTSDLIICKVNNNILSIISKNTYATIANTVVTGLSNKFQVYVDELNKQIFLVDTIIQVFDFTGNLIGQITNINLSILNLQIFGNNIAVLTSTYIFIFQRQQLALIIYFKPTGGGNLLGYYYIADYNTLVYYADEIRYGQLFYFNLSTYQDDGFTISAYSELGIGSVVSLFYDSINSRLNYLDSVGVFYSVNFLSQRAFYNIINVYDFKTVGSPVVEQFYFKNQQQNSNQQISTTYYIFDQSNVLYSYKDFSQTYLTYFSNPIRNVFQIDIYRIVVFIFDDQILIYTYDQVDNNQIFSSNYVAQIQNPKARIFLTNELLLTTEKQLIHINYSFYKDGTNNWKKNVIDYSQNNEYLRNHLSFGSPAQQKIFISFSSGRVLCYDQATTNSQQIISPWQPQGNIINNFVKLFFKTNSYMILAYRYNIITLINLSDLQVLKQLDTTTLNNQQINQINAIFVDETYGQCFISFMYEKLIYVLDLKSFSFLQYLSFPNNQYNRFATTDQYILVYSNSQINLFSRGTLKYINQIKKINSSIQITSLNIINQNILIICMNTQLEIYLINSDKSIILIDSTPISNSEIVDAYQQQNDSNTMRIVGISDNGIFDKIINTQLYFQSTQTSVASSQSGQYSCYSSLSMVDRIQGQNIFSYLYNNNVLKIKMVKYRNPRTKLYRSPNSIQQFVKFIKSNKQYIELTTNLVHRFYSSDTEQVILYEDQLTISDGEFKQTSIQKDNQLLLSKQVNQPIINIQATTLNIVGIQYISNQGNILIQNSKIVNIQNSKFESNTSIDGGAFIFSTISEFINIINTIFSQNTALGSGGAIYLYQTSKLMLDEQSRIENNIAQIGGGIRIILTTGNPFQVINYESQIKNNIGIIFGKNIGIYPVRAILDSRSQNSRNLQRKDRNEEIEIAHSFQNNNLSYQNSIRSLQSEDSLSIFSFNSGDYLYLQVQLVDQYDQIVSFSVSQLSQEQYAQSVQAFFFSSLKVSAKPKSSRVLKLILTTNSFSSSQIGQNITINFRQCNQGEIFKDLTSTITICEICQSGFYSLEDPNKPQNAQNLSCLQCPSQASQCQGDQIVLKDGYWRQNNKTDDIFSCNQIIQTLTCKESDHESKEGCIKGFSGPLCQFCDESGRLWDDRYTFSVSDQLCHQCEQQYVYITYIIVLSLLLLFYLVVNILMFMNNYTYHSTCTYLRQLQIIPISVSCMKDKSTQYMKTLINYLQITSVLFQLNMKSDFTSLVNSTSYLGSPATNILSNSHCVYPSYAIEKYGTVTIKLFFTSIYPLFFLVIIVVGLFVCYKLKFFGIKQYYKYAVITILYTFFQPSLIKLFTLAISCRSIGNNSYVSLNFQIQCNDESYRDFVNYFITPYLVFLFIAPIYILILLYKNKKSLNYCTTKYRLGYFYLDYKPKYYFWEINKIYGKTFVIAFYTWYNQVDQSFSYQVVSLFICFTIIANSIFKPFVVKQIEILDSLSRVLILINIILQQLSQIYSYSMFTVLQYIIHISFVFGVFLIIFRLKLSNIIDQKEGTMLKFLKRWVHKDIINIFIIKNTNQMKVYKNWKKIQKNITNIIKHQAQKVQQLCETNTSKIMTSRNNKTIINTQKVKSYNQDSTLAPQTGQFGNYRISYENTSIFASQILNKQGQSQIQTPGIVRNCTIFKQYSEADQVTDNRYQDEIMEQINIDAKIQNIVESINDLDNIQQYEENPNQQANDLKNCNDFKTIIKLNQN</sequence>
<organism evidence="4 5">
    <name type="scientific">Tetrahymena thermophila (strain SB210)</name>
    <dbReference type="NCBI Taxonomy" id="312017"/>
    <lineage>
        <taxon>Eukaryota</taxon>
        <taxon>Sar</taxon>
        <taxon>Alveolata</taxon>
        <taxon>Ciliophora</taxon>
        <taxon>Intramacronucleata</taxon>
        <taxon>Oligohymenophorea</taxon>
        <taxon>Hymenostomatida</taxon>
        <taxon>Tetrahymenina</taxon>
        <taxon>Tetrahymenidae</taxon>
        <taxon>Tetrahymena</taxon>
    </lineage>
</organism>
<dbReference type="InterPro" id="IPR011047">
    <property type="entry name" value="Quinoprotein_ADH-like_sf"/>
</dbReference>
<dbReference type="Proteomes" id="UP000009168">
    <property type="component" value="Unassembled WGS sequence"/>
</dbReference>
<keyword evidence="2" id="KW-0472">Membrane</keyword>
<feature type="transmembrane region" description="Helical" evidence="2">
    <location>
        <begin position="2470"/>
        <end position="2487"/>
    </location>
</feature>
<evidence type="ECO:0000256" key="3">
    <source>
        <dbReference type="SAM" id="SignalP"/>
    </source>
</evidence>
<dbReference type="GeneID" id="24440965"/>
<dbReference type="InParanoid" id="W7X4D3"/>
<feature type="chain" id="PRO_5004903392" evidence="3">
    <location>
        <begin position="21"/>
        <end position="2723"/>
    </location>
</feature>
<proteinExistence type="predicted"/>
<feature type="transmembrane region" description="Helical" evidence="2">
    <location>
        <begin position="2272"/>
        <end position="2292"/>
    </location>
</feature>
<keyword evidence="1" id="KW-0853">WD repeat</keyword>
<dbReference type="KEGG" id="tet:TTHERM_000864919"/>
<feature type="transmembrane region" description="Helical" evidence="2">
    <location>
        <begin position="2304"/>
        <end position="2329"/>
    </location>
</feature>
<feature type="transmembrane region" description="Helical" evidence="2">
    <location>
        <begin position="2152"/>
        <end position="2174"/>
    </location>
</feature>
<evidence type="ECO:0000313" key="4">
    <source>
        <dbReference type="EMBL" id="EWS71268.1"/>
    </source>
</evidence>
<dbReference type="PANTHER" id="PTHR11319">
    <property type="entry name" value="G PROTEIN-COUPLED RECEPTOR-RELATED"/>
    <property type="match status" value="1"/>
</dbReference>
<feature type="signal peptide" evidence="3">
    <location>
        <begin position="1"/>
        <end position="20"/>
    </location>
</feature>
<keyword evidence="2" id="KW-1133">Transmembrane helix</keyword>
<dbReference type="PANTHER" id="PTHR11319:SF35">
    <property type="entry name" value="OUTER MEMBRANE PROTEIN PMPC-RELATED"/>
    <property type="match status" value="1"/>
</dbReference>
<protein>
    <submittedName>
        <fullName evidence="4">WD domain, G-beta repeat protein</fullName>
    </submittedName>
</protein>
<dbReference type="EMBL" id="GG662285">
    <property type="protein sequence ID" value="EWS71268.1"/>
    <property type="molecule type" value="Genomic_DNA"/>
</dbReference>
<accession>W7X4D3</accession>
<dbReference type="RefSeq" id="XP_012656200.1">
    <property type="nucleotide sequence ID" value="XM_012800746.1"/>
</dbReference>
<feature type="transmembrane region" description="Helical" evidence="2">
    <location>
        <begin position="2359"/>
        <end position="2380"/>
    </location>
</feature>
<evidence type="ECO:0000256" key="2">
    <source>
        <dbReference type="SAM" id="Phobius"/>
    </source>
</evidence>
<feature type="transmembrane region" description="Helical" evidence="2">
    <location>
        <begin position="2439"/>
        <end position="2458"/>
    </location>
</feature>
<keyword evidence="5" id="KW-1185">Reference proteome</keyword>
<keyword evidence="2" id="KW-0812">Transmembrane</keyword>
<keyword evidence="3" id="KW-0732">Signal</keyword>
<dbReference type="SUPFAM" id="SSF50978">
    <property type="entry name" value="WD40 repeat-like"/>
    <property type="match status" value="1"/>
</dbReference>